<dbReference type="PANTHER" id="PTHR33392">
    <property type="entry name" value="POLYISOPRENYL-TEICHOIC ACID--PEPTIDOGLYCAN TEICHOIC ACID TRANSFERASE TAGU"/>
    <property type="match status" value="1"/>
</dbReference>
<dbReference type="NCBIfam" id="TIGR00350">
    <property type="entry name" value="lytR_cpsA_psr"/>
    <property type="match status" value="1"/>
</dbReference>
<keyword evidence="3" id="KW-0472">Membrane</keyword>
<dbReference type="InterPro" id="IPR004474">
    <property type="entry name" value="LytR_CpsA_psr"/>
</dbReference>
<dbReference type="EMBL" id="WEGJ01000044">
    <property type="protein sequence ID" value="MQY16078.1"/>
    <property type="molecule type" value="Genomic_DNA"/>
</dbReference>
<dbReference type="InterPro" id="IPR050922">
    <property type="entry name" value="LytR/CpsA/Psr_CW_biosynth"/>
</dbReference>
<feature type="transmembrane region" description="Helical" evidence="3">
    <location>
        <begin position="22"/>
        <end position="45"/>
    </location>
</feature>
<evidence type="ECO:0000259" key="4">
    <source>
        <dbReference type="Pfam" id="PF03816"/>
    </source>
</evidence>
<feature type="region of interest" description="Disordered" evidence="2">
    <location>
        <begin position="343"/>
        <end position="403"/>
    </location>
</feature>
<dbReference type="Pfam" id="PF03816">
    <property type="entry name" value="LytR_cpsA_psr"/>
    <property type="match status" value="1"/>
</dbReference>
<gene>
    <name evidence="5" type="primary">lytR_7</name>
    <name evidence="5" type="ORF">SRB5_62700</name>
</gene>
<protein>
    <submittedName>
        <fullName evidence="5">Transcriptional regulator LytR</fullName>
    </submittedName>
</protein>
<accession>A0A7K0CRF6</accession>
<dbReference type="RefSeq" id="WP_323378792.1">
    <property type="nucleotide sequence ID" value="NZ_WEGJ01000044.1"/>
</dbReference>
<dbReference type="AlphaFoldDB" id="A0A7K0CRF6"/>
<feature type="compositionally biased region" description="Basic and acidic residues" evidence="2">
    <location>
        <begin position="343"/>
        <end position="354"/>
    </location>
</feature>
<evidence type="ECO:0000313" key="5">
    <source>
        <dbReference type="EMBL" id="MQY16078.1"/>
    </source>
</evidence>
<keyword evidence="3" id="KW-1133">Transmembrane helix</keyword>
<dbReference type="PANTHER" id="PTHR33392:SF6">
    <property type="entry name" value="POLYISOPRENYL-TEICHOIC ACID--PEPTIDOGLYCAN TEICHOIC ACID TRANSFERASE TAGU"/>
    <property type="match status" value="1"/>
</dbReference>
<dbReference type="Proteomes" id="UP000466345">
    <property type="component" value="Unassembled WGS sequence"/>
</dbReference>
<dbReference type="Gene3D" id="3.40.630.190">
    <property type="entry name" value="LCP protein"/>
    <property type="match status" value="1"/>
</dbReference>
<comment type="similarity">
    <text evidence="1">Belongs to the LytR/CpsA/Psr (LCP) family.</text>
</comment>
<evidence type="ECO:0000313" key="6">
    <source>
        <dbReference type="Proteomes" id="UP000466345"/>
    </source>
</evidence>
<keyword evidence="3" id="KW-0812">Transmembrane</keyword>
<feature type="domain" description="Cell envelope-related transcriptional attenuator" evidence="4">
    <location>
        <begin position="104"/>
        <end position="259"/>
    </location>
</feature>
<name>A0A7K0CRF6_9ACTN</name>
<keyword evidence="6" id="KW-1185">Reference proteome</keyword>
<feature type="compositionally biased region" description="Polar residues" evidence="2">
    <location>
        <begin position="390"/>
        <end position="403"/>
    </location>
</feature>
<evidence type="ECO:0000256" key="3">
    <source>
        <dbReference type="SAM" id="Phobius"/>
    </source>
</evidence>
<feature type="compositionally biased region" description="Basic and acidic residues" evidence="2">
    <location>
        <begin position="368"/>
        <end position="380"/>
    </location>
</feature>
<evidence type="ECO:0000256" key="2">
    <source>
        <dbReference type="SAM" id="MobiDB-lite"/>
    </source>
</evidence>
<sequence length="403" mass="44689">MTVDQQPLPPRRGGSRGRVPRWLRWVVLGLSLTVLLVAGLGWYFYQRLDGNLRIDSATARELLRYEKARPRPAATGARNILLIGSDDRSRGGNREYGRTTSGQRSDTVILLHIAGDRKSAVAMSLPRDLMVPIPSCRRADGEHSGKQFNQFNFAYSYGGAACTIRVVETMTGIRVDHHMIVDFSGFKDMVDAVGGVEVCVRRPMNDKPAKLRLKAGRQVLDGEQALGYVRARKTVGDGSDTERMERQQEFLASLVKKVKSDGVLLNPLRLAPLLDAATKSLTTDPGLSDLTELYELVRGMRDIPMDKVHFLTVPRRPYELNTNRDELVQPDAEKLFRALREDRGVPFRSEEQDRAGGASAGGAAGKKLFKDGVEIRDRGPLRSGDPTDDPTYNGTTPTDDICR</sequence>
<proteinExistence type="inferred from homology"/>
<evidence type="ECO:0000256" key="1">
    <source>
        <dbReference type="ARBA" id="ARBA00006068"/>
    </source>
</evidence>
<reference evidence="5 6" key="1">
    <citation type="submission" date="2019-10" db="EMBL/GenBank/DDBJ databases">
        <title>Streptomyces smaragdinus sp. nov. and Streptomyces fabii sp. nov., isolated from the gut of fungus growing-termite Macrotermes natalensis.</title>
        <authorList>
            <person name="Schwitalla J."/>
            <person name="Benndorf R."/>
            <person name="Martin K."/>
            <person name="De Beer W."/>
            <person name="Kaster A.-K."/>
            <person name="Vollmers J."/>
            <person name="Poulsen M."/>
            <person name="Beemelmanns C."/>
        </authorList>
    </citation>
    <scope>NUCLEOTIDE SEQUENCE [LARGE SCALE GENOMIC DNA]</scope>
    <source>
        <strain evidence="5 6">RB5</strain>
    </source>
</reference>
<comment type="caution">
    <text evidence="5">The sequence shown here is derived from an EMBL/GenBank/DDBJ whole genome shotgun (WGS) entry which is preliminary data.</text>
</comment>
<organism evidence="5 6">
    <name type="scientific">Streptomyces smaragdinus</name>
    <dbReference type="NCBI Taxonomy" id="2585196"/>
    <lineage>
        <taxon>Bacteria</taxon>
        <taxon>Bacillati</taxon>
        <taxon>Actinomycetota</taxon>
        <taxon>Actinomycetes</taxon>
        <taxon>Kitasatosporales</taxon>
        <taxon>Streptomycetaceae</taxon>
        <taxon>Streptomyces</taxon>
    </lineage>
</organism>